<organism evidence="1 2">
    <name type="scientific">Pneumocystis oryctolagi</name>
    <dbReference type="NCBI Taxonomy" id="42067"/>
    <lineage>
        <taxon>Eukaryota</taxon>
        <taxon>Fungi</taxon>
        <taxon>Dikarya</taxon>
        <taxon>Ascomycota</taxon>
        <taxon>Taphrinomycotina</taxon>
        <taxon>Pneumocystomycetes</taxon>
        <taxon>Pneumocystaceae</taxon>
        <taxon>Pneumocystis</taxon>
    </lineage>
</organism>
<keyword evidence="2" id="KW-1185">Reference proteome</keyword>
<comment type="caution">
    <text evidence="1">The sequence shown here is derived from an EMBL/GenBank/DDBJ whole genome shotgun (WGS) entry which is preliminary data.</text>
</comment>
<dbReference type="Proteomes" id="UP000768646">
    <property type="component" value="Unassembled WGS sequence"/>
</dbReference>
<evidence type="ECO:0000313" key="1">
    <source>
        <dbReference type="EMBL" id="KAG4303924.1"/>
    </source>
</evidence>
<proteinExistence type="predicted"/>
<evidence type="ECO:0000313" key="2">
    <source>
        <dbReference type="Proteomes" id="UP000768646"/>
    </source>
</evidence>
<name>A0ACB7C8D3_9ASCO</name>
<gene>
    <name evidence="1" type="ORF">PORY_002668</name>
</gene>
<dbReference type="EMBL" id="JABTEG010000014">
    <property type="protein sequence ID" value="KAG4303924.1"/>
    <property type="molecule type" value="Genomic_DNA"/>
</dbReference>
<accession>A0ACB7C8D3</accession>
<sequence>MIKIFRILVCYSKKMQKLLKNLSLSSCQDIGKTTYNLKIERKSNKDAKKNRRDKCHIEGLPSVDKNTNIQKYKGLEKYTLIEKLGDGAHSNVYKALCNDSKEYVAIKVIRKSKLNHLQKANVFKEIQIMQDVDHPNIVRFLDFLENDDYYFLILELLEGGEIFHQIVRLTYFSEDLSRHIILQVAHAIRYLHEEKGIVHRDIKPENILFRPIPFVPSKFPKVRTGEDINKQDEGEFIQGIGSGGIGHVKIADFGLSKVIWDKQTMTPCGTISYTAPEIIKDQKYSKCVDMWALGCVLYTLLCGFPPFYDQDIQILSKKVAYGEYSFLSPWWDEISESSQDLISNLLTVDPKKRYTIDQFLNHPWILGSSKKTLSTYDMSCFPNTLAINSTSSKSKSKKLPIFRKFQKNFRSPNTIHLREIFDISYILQYKENVFHVSAVLNDSFGNTEEIDYFIKAFQENILSRTPNKSIFFPNKTLRDIFRNQNKEKYNTSTSPSSFSFNHSFVDHSVKPYEPQFELFLEKSTLLCRRKALISVDKNTNIQKYKGLENFCVYIFRIVQVTNEIMILPKDMCLLYIKSVYRLIFILIDALRSDFVFSNSSSMTFTQRFQYALLFISSLFSQKRPLNNSNFHNKKYQYYFSAQQPDVIPTLAFLLGFNIPKNSIGIILPELLDLWQDTTDQLKILKTNYNQISKLVETIYDILPDVSIDQLCSYDDDNMKKMACIKKHIENLEKKGTKLNHLKEQYINV</sequence>
<protein>
    <submittedName>
        <fullName evidence="1">Uncharacterized protein</fullName>
    </submittedName>
</protein>
<reference evidence="1 2" key="1">
    <citation type="journal article" date="2021" name="Commun. Biol.">
        <title>Genomic insights into the host specific adaptation of the Pneumocystis genus.</title>
        <authorList>
            <person name="Cisse O.H."/>
            <person name="Ma L."/>
            <person name="Dekker J.P."/>
            <person name="Khil P.P."/>
            <person name="Youn J.-H."/>
            <person name="Brenchley J.M."/>
            <person name="Blair R."/>
            <person name="Pahar B."/>
            <person name="Chabe M."/>
            <person name="Van Rompay K.K.A."/>
            <person name="Keesler R."/>
            <person name="Sukura A."/>
            <person name="Hirsch V."/>
            <person name="Kutty G."/>
            <person name="Liu Y."/>
            <person name="Peng L."/>
            <person name="Chen J."/>
            <person name="Song J."/>
            <person name="Weissenbacher-Lang C."/>
            <person name="Xu J."/>
            <person name="Upham N.S."/>
            <person name="Stajich J.E."/>
            <person name="Cuomo C.A."/>
            <person name="Cushion M.T."/>
            <person name="Kovacs J.A."/>
        </authorList>
    </citation>
    <scope>NUCLEOTIDE SEQUENCE [LARGE SCALE GENOMIC DNA]</scope>
    <source>
        <strain evidence="1 2">RABM</strain>
    </source>
</reference>